<dbReference type="GO" id="GO:0005737">
    <property type="term" value="C:cytoplasm"/>
    <property type="evidence" value="ECO:0007669"/>
    <property type="project" value="TreeGrafter"/>
</dbReference>
<reference evidence="1 2" key="1">
    <citation type="journal article" date="2018" name="Nat. Ecol. Evol.">
        <title>Shark genomes provide insights into elasmobranch evolution and the origin of vertebrates.</title>
        <authorList>
            <person name="Hara Y"/>
            <person name="Yamaguchi K"/>
            <person name="Onimaru K"/>
            <person name="Kadota M"/>
            <person name="Koyanagi M"/>
            <person name="Keeley SD"/>
            <person name="Tatsumi K"/>
            <person name="Tanaka K"/>
            <person name="Motone F"/>
            <person name="Kageyama Y"/>
            <person name="Nozu R"/>
            <person name="Adachi N"/>
            <person name="Nishimura O"/>
            <person name="Nakagawa R"/>
            <person name="Tanegashima C"/>
            <person name="Kiyatake I"/>
            <person name="Matsumoto R"/>
            <person name="Murakumo K"/>
            <person name="Nishida K"/>
            <person name="Terakita A"/>
            <person name="Kuratani S"/>
            <person name="Sato K"/>
            <person name="Hyodo S Kuraku.S."/>
        </authorList>
    </citation>
    <scope>NUCLEOTIDE SEQUENCE [LARGE SCALE GENOMIC DNA]</scope>
</reference>
<dbReference type="GO" id="GO:0005634">
    <property type="term" value="C:nucleus"/>
    <property type="evidence" value="ECO:0007669"/>
    <property type="project" value="TreeGrafter"/>
</dbReference>
<name>A0A401QLJ4_SCYTO</name>
<dbReference type="GO" id="GO:0031072">
    <property type="term" value="F:heat shock protein binding"/>
    <property type="evidence" value="ECO:0007669"/>
    <property type="project" value="TreeGrafter"/>
</dbReference>
<gene>
    <name evidence="1" type="ORF">scyTo_0026857</name>
</gene>
<sequence>ILGQVYSVLSDSGPRALYDEQGVVDEEADIVKRDRDWEEYWRLLFKKVPENSNRPT</sequence>
<feature type="non-terminal residue" evidence="1">
    <location>
        <position position="1"/>
    </location>
</feature>
<dbReference type="PANTHER" id="PTHR44144:SF1">
    <property type="entry name" value="DNAJ HOMOLOG SUBFAMILY C MEMBER 9"/>
    <property type="match status" value="1"/>
</dbReference>
<evidence type="ECO:0008006" key="3">
    <source>
        <dbReference type="Google" id="ProtNLM"/>
    </source>
</evidence>
<accession>A0A401QLJ4</accession>
<dbReference type="PANTHER" id="PTHR44144">
    <property type="entry name" value="DNAJ HOMOLOG SUBFAMILY C MEMBER 9"/>
    <property type="match status" value="1"/>
</dbReference>
<organism evidence="1 2">
    <name type="scientific">Scyliorhinus torazame</name>
    <name type="common">Cloudy catshark</name>
    <name type="synonym">Catulus torazame</name>
    <dbReference type="NCBI Taxonomy" id="75743"/>
    <lineage>
        <taxon>Eukaryota</taxon>
        <taxon>Metazoa</taxon>
        <taxon>Chordata</taxon>
        <taxon>Craniata</taxon>
        <taxon>Vertebrata</taxon>
        <taxon>Chondrichthyes</taxon>
        <taxon>Elasmobranchii</taxon>
        <taxon>Galeomorphii</taxon>
        <taxon>Galeoidea</taxon>
        <taxon>Carcharhiniformes</taxon>
        <taxon>Scyliorhinidae</taxon>
        <taxon>Scyliorhinus</taxon>
    </lineage>
</organism>
<dbReference type="Proteomes" id="UP000288216">
    <property type="component" value="Unassembled WGS sequence"/>
</dbReference>
<evidence type="ECO:0000313" key="2">
    <source>
        <dbReference type="Proteomes" id="UP000288216"/>
    </source>
</evidence>
<keyword evidence="2" id="KW-1185">Reference proteome</keyword>
<dbReference type="InterPro" id="IPR052594">
    <property type="entry name" value="J_domain-containing_protein"/>
</dbReference>
<evidence type="ECO:0000313" key="1">
    <source>
        <dbReference type="EMBL" id="GCB86183.1"/>
    </source>
</evidence>
<proteinExistence type="predicted"/>
<dbReference type="OrthoDB" id="110024at2759"/>
<dbReference type="AlphaFoldDB" id="A0A401QLJ4"/>
<comment type="caution">
    <text evidence="1">The sequence shown here is derived from an EMBL/GenBank/DDBJ whole genome shotgun (WGS) entry which is preliminary data.</text>
</comment>
<dbReference type="EMBL" id="BFAA01251389">
    <property type="protein sequence ID" value="GCB86183.1"/>
    <property type="molecule type" value="Genomic_DNA"/>
</dbReference>
<protein>
    <recommendedName>
        <fullName evidence="3">J domain-containing protein</fullName>
    </recommendedName>
</protein>
<dbReference type="STRING" id="75743.A0A401QLJ4"/>